<organism evidence="2 3">
    <name type="scientific">Prymnesium parvum</name>
    <name type="common">Toxic golden alga</name>
    <dbReference type="NCBI Taxonomy" id="97485"/>
    <lineage>
        <taxon>Eukaryota</taxon>
        <taxon>Haptista</taxon>
        <taxon>Haptophyta</taxon>
        <taxon>Prymnesiophyceae</taxon>
        <taxon>Prymnesiales</taxon>
        <taxon>Prymnesiaceae</taxon>
        <taxon>Prymnesium</taxon>
    </lineage>
</organism>
<evidence type="ECO:0000313" key="2">
    <source>
        <dbReference type="EMBL" id="KAL1525560.1"/>
    </source>
</evidence>
<keyword evidence="3" id="KW-1185">Reference proteome</keyword>
<proteinExistence type="predicted"/>
<dbReference type="AlphaFoldDB" id="A0AB34JV75"/>
<name>A0AB34JV75_PRYPA</name>
<dbReference type="EMBL" id="JBGBPQ010000004">
    <property type="protein sequence ID" value="KAL1525560.1"/>
    <property type="molecule type" value="Genomic_DNA"/>
</dbReference>
<sequence length="181" mass="18659">MGSLAPLPPPALASDAEPRATACPAELLRPDDPALYTPQVVSTPILVRKPPPGWPPDGEPRPPPASASSGASPAASIPELGGSPVRSHSCAPCRASLSGVAPTSGGTRSSRSVASPPRKMCKQQAVGGSPELPDRGLRAVSRLVSELAREATDGTFRRSIRGFRPLIREFAGDDADEELGT</sequence>
<protein>
    <submittedName>
        <fullName evidence="2">Uncharacterized protein</fullName>
    </submittedName>
</protein>
<feature type="compositionally biased region" description="Polar residues" evidence="1">
    <location>
        <begin position="104"/>
        <end position="113"/>
    </location>
</feature>
<comment type="caution">
    <text evidence="2">The sequence shown here is derived from an EMBL/GenBank/DDBJ whole genome shotgun (WGS) entry which is preliminary data.</text>
</comment>
<feature type="region of interest" description="Disordered" evidence="1">
    <location>
        <begin position="1"/>
        <end position="135"/>
    </location>
</feature>
<accession>A0AB34JV75</accession>
<feature type="compositionally biased region" description="Pro residues" evidence="1">
    <location>
        <begin position="1"/>
        <end position="11"/>
    </location>
</feature>
<reference evidence="2 3" key="1">
    <citation type="journal article" date="2024" name="Science">
        <title>Giant polyketide synthase enzymes in the biosynthesis of giant marine polyether toxins.</title>
        <authorList>
            <person name="Fallon T.R."/>
            <person name="Shende V.V."/>
            <person name="Wierzbicki I.H."/>
            <person name="Pendleton A.L."/>
            <person name="Watervoot N.F."/>
            <person name="Auber R.P."/>
            <person name="Gonzalez D.J."/>
            <person name="Wisecaver J.H."/>
            <person name="Moore B.S."/>
        </authorList>
    </citation>
    <scope>NUCLEOTIDE SEQUENCE [LARGE SCALE GENOMIC DNA]</scope>
    <source>
        <strain evidence="2 3">12B1</strain>
    </source>
</reference>
<gene>
    <name evidence="2" type="ORF">AB1Y20_020415</name>
</gene>
<feature type="compositionally biased region" description="Low complexity" evidence="1">
    <location>
        <begin position="66"/>
        <end position="76"/>
    </location>
</feature>
<feature type="compositionally biased region" description="Pro residues" evidence="1">
    <location>
        <begin position="49"/>
        <end position="65"/>
    </location>
</feature>
<dbReference type="Proteomes" id="UP001515480">
    <property type="component" value="Unassembled WGS sequence"/>
</dbReference>
<evidence type="ECO:0000256" key="1">
    <source>
        <dbReference type="SAM" id="MobiDB-lite"/>
    </source>
</evidence>
<evidence type="ECO:0000313" key="3">
    <source>
        <dbReference type="Proteomes" id="UP001515480"/>
    </source>
</evidence>